<evidence type="ECO:0000313" key="1">
    <source>
        <dbReference type="EMBL" id="MBX60849.1"/>
    </source>
</evidence>
<organism evidence="1">
    <name type="scientific">Rhizophora mucronata</name>
    <name type="common">Asiatic mangrove</name>
    <dbReference type="NCBI Taxonomy" id="61149"/>
    <lineage>
        <taxon>Eukaryota</taxon>
        <taxon>Viridiplantae</taxon>
        <taxon>Streptophyta</taxon>
        <taxon>Embryophyta</taxon>
        <taxon>Tracheophyta</taxon>
        <taxon>Spermatophyta</taxon>
        <taxon>Magnoliopsida</taxon>
        <taxon>eudicotyledons</taxon>
        <taxon>Gunneridae</taxon>
        <taxon>Pentapetalae</taxon>
        <taxon>rosids</taxon>
        <taxon>fabids</taxon>
        <taxon>Malpighiales</taxon>
        <taxon>Rhizophoraceae</taxon>
        <taxon>Rhizophora</taxon>
    </lineage>
</organism>
<name>A0A2P2Q1S7_RHIMU</name>
<proteinExistence type="predicted"/>
<sequence>MHSMSKCTTIFNIVLSIDEDETHDEIFFWV</sequence>
<protein>
    <submittedName>
        <fullName evidence="1">Uncharacterized protein</fullName>
    </submittedName>
</protein>
<reference evidence="1" key="1">
    <citation type="submission" date="2018-02" db="EMBL/GenBank/DDBJ databases">
        <title>Rhizophora mucronata_Transcriptome.</title>
        <authorList>
            <person name="Meera S.P."/>
            <person name="Sreeshan A."/>
            <person name="Augustine A."/>
        </authorList>
    </citation>
    <scope>NUCLEOTIDE SEQUENCE</scope>
    <source>
        <tissue evidence="1">Leaf</tissue>
    </source>
</reference>
<dbReference type="AlphaFoldDB" id="A0A2P2Q1S7"/>
<dbReference type="EMBL" id="GGEC01080365">
    <property type="protein sequence ID" value="MBX60849.1"/>
    <property type="molecule type" value="Transcribed_RNA"/>
</dbReference>
<accession>A0A2P2Q1S7</accession>